<comment type="caution">
    <text evidence="2">The sequence shown here is derived from an EMBL/GenBank/DDBJ whole genome shotgun (WGS) entry which is preliminary data.</text>
</comment>
<reference evidence="2 3" key="1">
    <citation type="journal article" date="2019" name="Sci. Rep.">
        <title>Orb-weaving spider Araneus ventricosus genome elucidates the spidroin gene catalogue.</title>
        <authorList>
            <person name="Kono N."/>
            <person name="Nakamura H."/>
            <person name="Ohtoshi R."/>
            <person name="Moran D.A.P."/>
            <person name="Shinohara A."/>
            <person name="Yoshida Y."/>
            <person name="Fujiwara M."/>
            <person name="Mori M."/>
            <person name="Tomita M."/>
            <person name="Arakawa K."/>
        </authorList>
    </citation>
    <scope>NUCLEOTIDE SEQUENCE [LARGE SCALE GENOMIC DNA]</scope>
</reference>
<dbReference type="Pfam" id="PF17921">
    <property type="entry name" value="Integrase_H2C2"/>
    <property type="match status" value="1"/>
</dbReference>
<dbReference type="GO" id="GO:0003676">
    <property type="term" value="F:nucleic acid binding"/>
    <property type="evidence" value="ECO:0007669"/>
    <property type="project" value="InterPro"/>
</dbReference>
<dbReference type="Pfam" id="PF05380">
    <property type="entry name" value="Peptidase_A17"/>
    <property type="match status" value="1"/>
</dbReference>
<name>A0A4Y2HY05_ARAVE</name>
<keyword evidence="3" id="KW-1185">Reference proteome</keyword>
<dbReference type="PANTHER" id="PTHR47331">
    <property type="entry name" value="PHD-TYPE DOMAIN-CONTAINING PROTEIN"/>
    <property type="match status" value="1"/>
</dbReference>
<accession>A0A4Y2HY05</accession>
<dbReference type="OrthoDB" id="6435335at2759"/>
<dbReference type="Gene3D" id="1.10.340.70">
    <property type="match status" value="1"/>
</dbReference>
<dbReference type="PANTHER" id="PTHR47331:SF2">
    <property type="match status" value="1"/>
</dbReference>
<dbReference type="InterPro" id="IPR008042">
    <property type="entry name" value="Retrotrans_Pao"/>
</dbReference>
<dbReference type="Proteomes" id="UP000499080">
    <property type="component" value="Unassembled WGS sequence"/>
</dbReference>
<dbReference type="InterPro" id="IPR012337">
    <property type="entry name" value="RNaseH-like_sf"/>
</dbReference>
<dbReference type="AlphaFoldDB" id="A0A4Y2HY05"/>
<protein>
    <recommendedName>
        <fullName evidence="1">Integrase zinc-binding domain-containing protein</fullName>
    </recommendedName>
</protein>
<dbReference type="InterPro" id="IPR041588">
    <property type="entry name" value="Integrase_H2C2"/>
</dbReference>
<gene>
    <name evidence="2" type="ORF">AVEN_151584_1</name>
</gene>
<organism evidence="2 3">
    <name type="scientific">Araneus ventricosus</name>
    <name type="common">Orbweaver spider</name>
    <name type="synonym">Epeira ventricosa</name>
    <dbReference type="NCBI Taxonomy" id="182803"/>
    <lineage>
        <taxon>Eukaryota</taxon>
        <taxon>Metazoa</taxon>
        <taxon>Ecdysozoa</taxon>
        <taxon>Arthropoda</taxon>
        <taxon>Chelicerata</taxon>
        <taxon>Arachnida</taxon>
        <taxon>Araneae</taxon>
        <taxon>Araneomorphae</taxon>
        <taxon>Entelegynae</taxon>
        <taxon>Araneoidea</taxon>
        <taxon>Araneidae</taxon>
        <taxon>Araneus</taxon>
    </lineage>
</organism>
<evidence type="ECO:0000313" key="2">
    <source>
        <dbReference type="EMBL" id="GBM70125.1"/>
    </source>
</evidence>
<sequence length="405" mass="46647">MPMKEYFWNGKVFDPFGFVSPVILCPKLMLQKTWELSLGWDKEITGSLREDFFQLFRELEALKEVRVPRWINITPDATKKFNIHTFCGAIKDAYAAVSYLEQEAGDKNVHFLASRIRIAPLKGAMIPRLELLAALVGVRLTKAIVDALGWTTVKCFYWSDSTSVLTWITKEENWCVFVNNRVQEIRIVQKETFQGKDNKKLKFLSVYKDEDSIFRVKTKIIYRKDTENFRKPILLPSEHEVVSRLIRFQHEKNSHCGVQTLINILRETYWILSGKKSVRRVISSCVIGKRYSSQKLECVTAPLPENRVRDAAVFQITGIDTAGPLFLKDNQKVWALLFTCTVYRAVHLELLSDVPTEVFLMALRKFLARRGRCSTIYCDNGTNFVGAASILHSLDLKKSYQVLNS</sequence>
<dbReference type="Gene3D" id="3.30.420.10">
    <property type="entry name" value="Ribonuclease H-like superfamily/Ribonuclease H"/>
    <property type="match status" value="1"/>
</dbReference>
<proteinExistence type="predicted"/>
<feature type="domain" description="Integrase zinc-binding" evidence="1">
    <location>
        <begin position="240"/>
        <end position="290"/>
    </location>
</feature>
<dbReference type="InterPro" id="IPR036397">
    <property type="entry name" value="RNaseH_sf"/>
</dbReference>
<evidence type="ECO:0000313" key="3">
    <source>
        <dbReference type="Proteomes" id="UP000499080"/>
    </source>
</evidence>
<dbReference type="SUPFAM" id="SSF53098">
    <property type="entry name" value="Ribonuclease H-like"/>
    <property type="match status" value="1"/>
</dbReference>
<evidence type="ECO:0000259" key="1">
    <source>
        <dbReference type="Pfam" id="PF17921"/>
    </source>
</evidence>
<dbReference type="EMBL" id="BGPR01002231">
    <property type="protein sequence ID" value="GBM70125.1"/>
    <property type="molecule type" value="Genomic_DNA"/>
</dbReference>